<evidence type="ECO:0000256" key="4">
    <source>
        <dbReference type="ARBA" id="ARBA00022741"/>
    </source>
</evidence>
<evidence type="ECO:0000313" key="9">
    <source>
        <dbReference type="EMBL" id="CAD7032132.1"/>
    </source>
</evidence>
<reference evidence="9 10" key="1">
    <citation type="submission" date="2020-11" db="EMBL/GenBank/DDBJ databases">
        <authorList>
            <person name="Lassalle F."/>
        </authorList>
    </citation>
    <scope>NUCLEOTIDE SEQUENCE [LARGE SCALE GENOMIC DNA]</scope>
    <source>
        <strain evidence="9 10">AB21</strain>
    </source>
</reference>
<evidence type="ECO:0000256" key="7">
    <source>
        <dbReference type="ARBA" id="ARBA00048741"/>
    </source>
</evidence>
<sequence length="655" mass="72768">MCGFAGFLGETTHPGGKERLLNGMAEAIAHRGPDGRGTFTAEGVGLAHVRLSIVGLSDGRQPMSNSTGDIVIAFNGEIFNYVELRDELVAKGHRFRTQTDTEVLLQLYESIGEQCLQHLNGDFAFAIWDGRRRRLLLARDRMGVRPLFYTRSGDTLYFASEIKALLEVPGVEAELDPFALDQIFTMWAPVAPRTAFKGILELEPGHVLMAQGGEVTDRAYWTMQFPDVRDIDPGPIADRQEELQALLTDSVRLRMRADVPVGAYLSGGIDSSLITALAAPMAPSGLNTFSVTFDSAEHDESSFQRLVAESLNTHHRSVRCAGSEIASCFPDVVRHAERPVLRTAPAPLYRLSSLVQDEGMKVVLTGEGADEVFAGYDIFREARVRRFCGRQPHSRIRPHLFRKLYPYLPGLKQQSPQYLAAYFGAGTDRPDDLLFSHRPRFRSTTAAKIFYSDELKATLGRYDAAEDLASRLPPDFRRWHPLHQAQYLEARFLLPGYILSSQGDRMAMAHGVEGRFPFLDHRVVEFAGRLSPEAKLKGLEEKYILRRGAKGLVPDTVIHRPKQPYRAPDTNSFVDGQVQAYVGECLSEQAIAGTGLFNPRAVSRLHEKSRSRPLTGFRDNAAFVGILSTQLWHRQFVQNNRHGVASAPVAAPVAG</sequence>
<dbReference type="NCBIfam" id="TIGR01536">
    <property type="entry name" value="asn_synth_AEB"/>
    <property type="match status" value="1"/>
</dbReference>
<dbReference type="InterPro" id="IPR051786">
    <property type="entry name" value="ASN_synthetase/amidase"/>
</dbReference>
<dbReference type="PIRSF" id="PIRSF001589">
    <property type="entry name" value="Asn_synthetase_glu-h"/>
    <property type="match status" value="1"/>
</dbReference>
<gene>
    <name evidence="9" type="ORF">RHAB21_01959</name>
</gene>
<dbReference type="Gene3D" id="3.40.50.620">
    <property type="entry name" value="HUPs"/>
    <property type="match status" value="2"/>
</dbReference>
<dbReference type="InterPro" id="IPR014729">
    <property type="entry name" value="Rossmann-like_a/b/a_fold"/>
</dbReference>
<evidence type="ECO:0000313" key="10">
    <source>
        <dbReference type="Proteomes" id="UP000601041"/>
    </source>
</evidence>
<dbReference type="Pfam" id="PF13537">
    <property type="entry name" value="GATase_7"/>
    <property type="match status" value="1"/>
</dbReference>
<dbReference type="CDD" id="cd00712">
    <property type="entry name" value="AsnB"/>
    <property type="match status" value="1"/>
</dbReference>
<dbReference type="Proteomes" id="UP000601041">
    <property type="component" value="Unassembled WGS sequence"/>
</dbReference>
<comment type="catalytic activity">
    <reaction evidence="7">
        <text>L-aspartate + L-glutamine + ATP + H2O = L-asparagine + L-glutamate + AMP + diphosphate + H(+)</text>
        <dbReference type="Rhea" id="RHEA:12228"/>
        <dbReference type="ChEBI" id="CHEBI:15377"/>
        <dbReference type="ChEBI" id="CHEBI:15378"/>
        <dbReference type="ChEBI" id="CHEBI:29985"/>
        <dbReference type="ChEBI" id="CHEBI:29991"/>
        <dbReference type="ChEBI" id="CHEBI:30616"/>
        <dbReference type="ChEBI" id="CHEBI:33019"/>
        <dbReference type="ChEBI" id="CHEBI:58048"/>
        <dbReference type="ChEBI" id="CHEBI:58359"/>
        <dbReference type="ChEBI" id="CHEBI:456215"/>
        <dbReference type="EC" id="6.3.5.4"/>
    </reaction>
</comment>
<dbReference type="RefSeq" id="WP_142587372.1">
    <property type="nucleotide sequence ID" value="NZ_CABFWE030000005.1"/>
</dbReference>
<evidence type="ECO:0000259" key="8">
    <source>
        <dbReference type="PROSITE" id="PS51278"/>
    </source>
</evidence>
<keyword evidence="5" id="KW-0067">ATP-binding</keyword>
<dbReference type="InterPro" id="IPR006426">
    <property type="entry name" value="Asn_synth_AEB"/>
</dbReference>
<evidence type="ECO:0000256" key="2">
    <source>
        <dbReference type="ARBA" id="ARBA00005752"/>
    </source>
</evidence>
<dbReference type="InterPro" id="IPR033738">
    <property type="entry name" value="AsnB_N"/>
</dbReference>
<comment type="pathway">
    <text evidence="1">Amino-acid biosynthesis; L-asparagine biosynthesis; L-asparagine from L-aspartate (L-Gln route): step 1/1.</text>
</comment>
<dbReference type="Gene3D" id="3.60.20.10">
    <property type="entry name" value="Glutamine Phosphoribosylpyrophosphate, subunit 1, domain 1"/>
    <property type="match status" value="1"/>
</dbReference>
<dbReference type="PROSITE" id="PS51278">
    <property type="entry name" value="GATASE_TYPE_2"/>
    <property type="match status" value="1"/>
</dbReference>
<dbReference type="SUPFAM" id="SSF52402">
    <property type="entry name" value="Adenine nucleotide alpha hydrolases-like"/>
    <property type="match status" value="1"/>
</dbReference>
<keyword evidence="4" id="KW-0547">Nucleotide-binding</keyword>
<proteinExistence type="inferred from homology"/>
<organism evidence="9 10">
    <name type="scientific">Pseudorhizobium halotolerans</name>
    <dbReference type="NCBI Taxonomy" id="1233081"/>
    <lineage>
        <taxon>Bacteria</taxon>
        <taxon>Pseudomonadati</taxon>
        <taxon>Pseudomonadota</taxon>
        <taxon>Alphaproteobacteria</taxon>
        <taxon>Hyphomicrobiales</taxon>
        <taxon>Rhizobiaceae</taxon>
        <taxon>Rhizobium/Agrobacterium group</taxon>
        <taxon>Pseudorhizobium</taxon>
    </lineage>
</organism>
<dbReference type="Pfam" id="PF00733">
    <property type="entry name" value="Asn_synthase"/>
    <property type="match status" value="1"/>
</dbReference>
<evidence type="ECO:0000256" key="6">
    <source>
        <dbReference type="ARBA" id="ARBA00022962"/>
    </source>
</evidence>
<name>A0ABM8PIM2_9HYPH</name>
<evidence type="ECO:0000256" key="5">
    <source>
        <dbReference type="ARBA" id="ARBA00022840"/>
    </source>
</evidence>
<protein>
    <recommendedName>
        <fullName evidence="3">asparagine synthase (glutamine-hydrolyzing)</fullName>
        <ecNumber evidence="3">6.3.5.4</ecNumber>
    </recommendedName>
</protein>
<keyword evidence="10" id="KW-1185">Reference proteome</keyword>
<evidence type="ECO:0000256" key="1">
    <source>
        <dbReference type="ARBA" id="ARBA00005187"/>
    </source>
</evidence>
<dbReference type="InterPro" id="IPR001962">
    <property type="entry name" value="Asn_synthase"/>
</dbReference>
<keyword evidence="6" id="KW-0315">Glutamine amidotransferase</keyword>
<dbReference type="InterPro" id="IPR017932">
    <property type="entry name" value="GATase_2_dom"/>
</dbReference>
<dbReference type="SUPFAM" id="SSF56235">
    <property type="entry name" value="N-terminal nucleophile aminohydrolases (Ntn hydrolases)"/>
    <property type="match status" value="1"/>
</dbReference>
<dbReference type="EC" id="6.3.5.4" evidence="3"/>
<comment type="caution">
    <text evidence="9">The sequence shown here is derived from an EMBL/GenBank/DDBJ whole genome shotgun (WGS) entry which is preliminary data.</text>
</comment>
<dbReference type="PANTHER" id="PTHR43284">
    <property type="entry name" value="ASPARAGINE SYNTHETASE (GLUTAMINE-HYDROLYZING)"/>
    <property type="match status" value="1"/>
</dbReference>
<comment type="similarity">
    <text evidence="2">Belongs to the asparagine synthetase family.</text>
</comment>
<dbReference type="EMBL" id="CABFWE030000005">
    <property type="protein sequence ID" value="CAD7032132.1"/>
    <property type="molecule type" value="Genomic_DNA"/>
</dbReference>
<evidence type="ECO:0000256" key="3">
    <source>
        <dbReference type="ARBA" id="ARBA00012737"/>
    </source>
</evidence>
<dbReference type="InterPro" id="IPR029055">
    <property type="entry name" value="Ntn_hydrolases_N"/>
</dbReference>
<dbReference type="CDD" id="cd01991">
    <property type="entry name" value="Asn_synthase_B_C"/>
    <property type="match status" value="1"/>
</dbReference>
<dbReference type="PANTHER" id="PTHR43284:SF1">
    <property type="entry name" value="ASPARAGINE SYNTHETASE"/>
    <property type="match status" value="1"/>
</dbReference>
<feature type="domain" description="Glutamine amidotransferase type-2" evidence="8">
    <location>
        <begin position="2"/>
        <end position="213"/>
    </location>
</feature>
<accession>A0ABM8PIM2</accession>